<protein>
    <submittedName>
        <fullName evidence="1">Uncharacterized protein</fullName>
    </submittedName>
</protein>
<keyword evidence="2" id="KW-1185">Reference proteome</keyword>
<dbReference type="GeneID" id="64670190"/>
<dbReference type="Proteomes" id="UP001195769">
    <property type="component" value="Unassembled WGS sequence"/>
</dbReference>
<evidence type="ECO:0000313" key="1">
    <source>
        <dbReference type="EMBL" id="KAG1893913.1"/>
    </source>
</evidence>
<dbReference type="RefSeq" id="XP_041219489.1">
    <property type="nucleotide sequence ID" value="XM_041375892.1"/>
</dbReference>
<dbReference type="Pfam" id="PF18758">
    <property type="entry name" value="KDZ"/>
    <property type="match status" value="1"/>
</dbReference>
<proteinExistence type="predicted"/>
<organism evidence="1 2">
    <name type="scientific">Suillus fuscotomentosus</name>
    <dbReference type="NCBI Taxonomy" id="1912939"/>
    <lineage>
        <taxon>Eukaryota</taxon>
        <taxon>Fungi</taxon>
        <taxon>Dikarya</taxon>
        <taxon>Basidiomycota</taxon>
        <taxon>Agaricomycotina</taxon>
        <taxon>Agaricomycetes</taxon>
        <taxon>Agaricomycetidae</taxon>
        <taxon>Boletales</taxon>
        <taxon>Suillineae</taxon>
        <taxon>Suillaceae</taxon>
        <taxon>Suillus</taxon>
    </lineage>
</organism>
<evidence type="ECO:0000313" key="2">
    <source>
        <dbReference type="Proteomes" id="UP001195769"/>
    </source>
</evidence>
<sequence>QMNMDYTLCEASRHNMEGITRAVTFYDINCQYNKDFRVRVDRSRFLEMAPQLTIIPGIGLWHVHGHQDSCYVRYASNFIEGIGRIDGEIMETLWARLNLISLLLGVFLDR</sequence>
<feature type="non-terminal residue" evidence="1">
    <location>
        <position position="1"/>
    </location>
</feature>
<name>A0AAD4DWI7_9AGAM</name>
<dbReference type="InterPro" id="IPR040521">
    <property type="entry name" value="KDZ"/>
</dbReference>
<comment type="caution">
    <text evidence="1">The sequence shown here is derived from an EMBL/GenBank/DDBJ whole genome shotgun (WGS) entry which is preliminary data.</text>
</comment>
<reference evidence="1" key="1">
    <citation type="journal article" date="2020" name="New Phytol.">
        <title>Comparative genomics reveals dynamic genome evolution in host specialist ectomycorrhizal fungi.</title>
        <authorList>
            <person name="Lofgren L.A."/>
            <person name="Nguyen N.H."/>
            <person name="Vilgalys R."/>
            <person name="Ruytinx J."/>
            <person name="Liao H.L."/>
            <person name="Branco S."/>
            <person name="Kuo A."/>
            <person name="LaButti K."/>
            <person name="Lipzen A."/>
            <person name="Andreopoulos W."/>
            <person name="Pangilinan J."/>
            <person name="Riley R."/>
            <person name="Hundley H."/>
            <person name="Na H."/>
            <person name="Barry K."/>
            <person name="Grigoriev I.V."/>
            <person name="Stajich J.E."/>
            <person name="Kennedy P.G."/>
        </authorList>
    </citation>
    <scope>NUCLEOTIDE SEQUENCE</scope>
    <source>
        <strain evidence="1">FC203</strain>
    </source>
</reference>
<dbReference type="AlphaFoldDB" id="A0AAD4DWI7"/>
<accession>A0AAD4DWI7</accession>
<gene>
    <name evidence="1" type="ORF">F5891DRAFT_962309</name>
</gene>
<dbReference type="EMBL" id="JABBWK010000088">
    <property type="protein sequence ID" value="KAG1893913.1"/>
    <property type="molecule type" value="Genomic_DNA"/>
</dbReference>